<dbReference type="InterPro" id="IPR003458">
    <property type="entry name" value="Phage_T4_Gp38_tail_assem"/>
</dbReference>
<accession>A0A1Y2SN46</accession>
<dbReference type="InterPro" id="IPR051220">
    <property type="entry name" value="TFA_Chaperone"/>
</dbReference>
<dbReference type="STRING" id="40578.Xbed_01491"/>
<dbReference type="EMBL" id="MUBK01000009">
    <property type="protein sequence ID" value="OTA20461.1"/>
    <property type="molecule type" value="Genomic_DNA"/>
</dbReference>
<dbReference type="AlphaFoldDB" id="A0A1Y2SN46"/>
<evidence type="ECO:0000313" key="2">
    <source>
        <dbReference type="Proteomes" id="UP000194204"/>
    </source>
</evidence>
<protein>
    <submittedName>
        <fullName evidence="1">Phage tail fiber assembly</fullName>
    </submittedName>
</protein>
<name>A0A1Y2SN46_9GAMM</name>
<dbReference type="PANTHER" id="PTHR34413:SF2">
    <property type="entry name" value="PROPHAGE TAIL FIBER ASSEMBLY PROTEIN HOMOLOG TFAE-RELATED"/>
    <property type="match status" value="1"/>
</dbReference>
<organism evidence="1 2">
    <name type="scientific">Xenorhabdus beddingii</name>
    <dbReference type="NCBI Taxonomy" id="40578"/>
    <lineage>
        <taxon>Bacteria</taxon>
        <taxon>Pseudomonadati</taxon>
        <taxon>Pseudomonadota</taxon>
        <taxon>Gammaproteobacteria</taxon>
        <taxon>Enterobacterales</taxon>
        <taxon>Morganellaceae</taxon>
        <taxon>Xenorhabdus</taxon>
    </lineage>
</organism>
<sequence length="142" mass="16130">MMAYFYSAVRNSFYPTHMKQDYINVGSWPDDGIEVSETIFNEFAIDSTPEGKYRIAGSDGLPAWADIPPPTPEQLQQNAEHEKRQLLRTAAENIDICQDAVDLDIATDAEHSALTAWRKYRVLLNRVDCTTAPDIEWPELPK</sequence>
<dbReference type="PANTHER" id="PTHR34413">
    <property type="entry name" value="PROPHAGE TAIL FIBER ASSEMBLY PROTEIN HOMOLOG TFAE-RELATED-RELATED"/>
    <property type="match status" value="1"/>
</dbReference>
<keyword evidence="2" id="KW-1185">Reference proteome</keyword>
<dbReference type="Proteomes" id="UP000194204">
    <property type="component" value="Unassembled WGS sequence"/>
</dbReference>
<evidence type="ECO:0000313" key="1">
    <source>
        <dbReference type="EMBL" id="OTA20461.1"/>
    </source>
</evidence>
<dbReference type="RefSeq" id="WP_244182427.1">
    <property type="nucleotide sequence ID" value="NZ_CAWNHF010000200.1"/>
</dbReference>
<gene>
    <name evidence="1" type="ORF">Xbed_01491</name>
</gene>
<comment type="caution">
    <text evidence="1">The sequence shown here is derived from an EMBL/GenBank/DDBJ whole genome shotgun (WGS) entry which is preliminary data.</text>
</comment>
<dbReference type="Pfam" id="PF02413">
    <property type="entry name" value="Caudo_TAP"/>
    <property type="match status" value="1"/>
</dbReference>
<reference evidence="1 2" key="1">
    <citation type="submission" date="2017-01" db="EMBL/GenBank/DDBJ databases">
        <title>Deconstructing symbiosis and pathogenesis requirements using a combined genomic-metabolomic approach.</title>
        <authorList>
            <person name="Tobias N.J."/>
            <person name="Wolff H."/>
            <person name="Djahanschiri B."/>
            <person name="Ebersberger I."/>
            <person name="Bode H.B."/>
        </authorList>
    </citation>
    <scope>NUCLEOTIDE SEQUENCE [LARGE SCALE GENOMIC DNA]</scope>
    <source>
        <strain evidence="1 2">DSM 4764</strain>
    </source>
</reference>
<proteinExistence type="predicted"/>